<comment type="caution">
    <text evidence="10">The sequence shown here is derived from an EMBL/GenBank/DDBJ whole genome shotgun (WGS) entry which is preliminary data.</text>
</comment>
<dbReference type="InterPro" id="IPR045023">
    <property type="entry name" value="FATA/B"/>
</dbReference>
<evidence type="ECO:0000256" key="3">
    <source>
        <dbReference type="ARBA" id="ARBA00022801"/>
    </source>
</evidence>
<evidence type="ECO:0000256" key="2">
    <source>
        <dbReference type="ARBA" id="ARBA00022516"/>
    </source>
</evidence>
<dbReference type="InterPro" id="IPR029069">
    <property type="entry name" value="HotDog_dom_sf"/>
</dbReference>
<evidence type="ECO:0000256" key="7">
    <source>
        <dbReference type="ARBA" id="ARBA00023160"/>
    </source>
</evidence>
<dbReference type="InterPro" id="IPR049427">
    <property type="entry name" value="Acyl-ACP_TE_C"/>
</dbReference>
<evidence type="ECO:0000313" key="10">
    <source>
        <dbReference type="EMBL" id="HIT39568.1"/>
    </source>
</evidence>
<evidence type="ECO:0000259" key="9">
    <source>
        <dbReference type="Pfam" id="PF20791"/>
    </source>
</evidence>
<keyword evidence="3" id="KW-0378">Hydrolase</keyword>
<gene>
    <name evidence="10" type="ORF">IAD06_05975</name>
</gene>
<dbReference type="InterPro" id="IPR002864">
    <property type="entry name" value="Acyl-ACP_thioesterase_NHD"/>
</dbReference>
<evidence type="ECO:0000256" key="5">
    <source>
        <dbReference type="ARBA" id="ARBA00022946"/>
    </source>
</evidence>
<keyword evidence="4" id="KW-0276">Fatty acid metabolism</keyword>
<comment type="similarity">
    <text evidence="1">Belongs to the acyl-ACP thioesterase family.</text>
</comment>
<organism evidence="10 11">
    <name type="scientific">Candidatus Caccoplasma intestinavium</name>
    <dbReference type="NCBI Taxonomy" id="2840716"/>
    <lineage>
        <taxon>Bacteria</taxon>
        <taxon>Pseudomonadati</taxon>
        <taxon>Bacteroidota</taxon>
        <taxon>Bacteroidia</taxon>
        <taxon>Bacteroidales</taxon>
        <taxon>Bacteroidaceae</taxon>
        <taxon>Bacteroidaceae incertae sedis</taxon>
        <taxon>Candidatus Caccoplasma</taxon>
    </lineage>
</organism>
<dbReference type="PANTHER" id="PTHR31727">
    <property type="entry name" value="OLEOYL-ACYL CARRIER PROTEIN THIOESTERASE 1, CHLOROPLASTIC"/>
    <property type="match status" value="1"/>
</dbReference>
<accession>A0A9D1KCL6</accession>
<feature type="domain" description="Acyl-ACP thioesterase-like C-terminal" evidence="9">
    <location>
        <begin position="162"/>
        <end position="245"/>
    </location>
</feature>
<dbReference type="PANTHER" id="PTHR31727:SF6">
    <property type="entry name" value="OLEOYL-ACYL CARRIER PROTEIN THIOESTERASE 1, CHLOROPLASTIC"/>
    <property type="match status" value="1"/>
</dbReference>
<evidence type="ECO:0000313" key="11">
    <source>
        <dbReference type="Proteomes" id="UP000886722"/>
    </source>
</evidence>
<dbReference type="GO" id="GO:0016297">
    <property type="term" value="F:fatty acyl-[ACP] hydrolase activity"/>
    <property type="evidence" value="ECO:0007669"/>
    <property type="project" value="InterPro"/>
</dbReference>
<dbReference type="Pfam" id="PF20791">
    <property type="entry name" value="Acyl-ACP_TE_C"/>
    <property type="match status" value="1"/>
</dbReference>
<keyword evidence="6" id="KW-0443">Lipid metabolism</keyword>
<evidence type="ECO:0000256" key="1">
    <source>
        <dbReference type="ARBA" id="ARBA00006500"/>
    </source>
</evidence>
<name>A0A9D1KCL6_9BACT</name>
<proteinExistence type="inferred from homology"/>
<dbReference type="CDD" id="cd00586">
    <property type="entry name" value="4HBT"/>
    <property type="match status" value="1"/>
</dbReference>
<dbReference type="GO" id="GO:0000036">
    <property type="term" value="F:acyl carrier activity"/>
    <property type="evidence" value="ECO:0007669"/>
    <property type="project" value="TreeGrafter"/>
</dbReference>
<feature type="domain" description="Acyl-ACP thioesterase N-terminal hotdog" evidence="8">
    <location>
        <begin position="19"/>
        <end position="127"/>
    </location>
</feature>
<sequence length="248" mass="28300">MADYQKVGSYDFVAEPFCSDFRGHMAIGVLGNLLLNVAEFHASDRGFGIITINEGHYTWVLSRLVLEFVDDAPRQTEKFTIETWVESVYRLFTERDFAVLDKAGNPLGYARSVWAMIDMDTRKPVDLLSTYEGGITGYVCDKECPIERPGKVKVASSDPVCTLTTRYSDIDINGHVNSIKYIDHILDLFPLDLYKNKRVKRFEIAYVSESHYGDTLQFFCDDKGSDEYHIEVKKNDGEIVCRSKVIFI</sequence>
<keyword evidence="2" id="KW-0444">Lipid biosynthesis</keyword>
<keyword evidence="7" id="KW-0275">Fatty acid biosynthesis</keyword>
<dbReference type="SUPFAM" id="SSF54637">
    <property type="entry name" value="Thioesterase/thiol ester dehydrase-isomerase"/>
    <property type="match status" value="2"/>
</dbReference>
<keyword evidence="5" id="KW-0809">Transit peptide</keyword>
<reference evidence="10" key="2">
    <citation type="journal article" date="2021" name="PeerJ">
        <title>Extensive microbial diversity within the chicken gut microbiome revealed by metagenomics and culture.</title>
        <authorList>
            <person name="Gilroy R."/>
            <person name="Ravi A."/>
            <person name="Getino M."/>
            <person name="Pursley I."/>
            <person name="Horton D.L."/>
            <person name="Alikhan N.F."/>
            <person name="Baker D."/>
            <person name="Gharbi K."/>
            <person name="Hall N."/>
            <person name="Watson M."/>
            <person name="Adriaenssens E.M."/>
            <person name="Foster-Nyarko E."/>
            <person name="Jarju S."/>
            <person name="Secka A."/>
            <person name="Antonio M."/>
            <person name="Oren A."/>
            <person name="Chaudhuri R.R."/>
            <person name="La Ragione R."/>
            <person name="Hildebrand F."/>
            <person name="Pallen M.J."/>
        </authorList>
    </citation>
    <scope>NUCLEOTIDE SEQUENCE</scope>
    <source>
        <strain evidence="10">21143</strain>
    </source>
</reference>
<evidence type="ECO:0000259" key="8">
    <source>
        <dbReference type="Pfam" id="PF01643"/>
    </source>
</evidence>
<dbReference type="AlphaFoldDB" id="A0A9D1KCL6"/>
<dbReference type="Proteomes" id="UP000886722">
    <property type="component" value="Unassembled WGS sequence"/>
</dbReference>
<dbReference type="Gene3D" id="3.10.129.10">
    <property type="entry name" value="Hotdog Thioesterase"/>
    <property type="match status" value="2"/>
</dbReference>
<dbReference type="Pfam" id="PF01643">
    <property type="entry name" value="Acyl-ACP_TE"/>
    <property type="match status" value="1"/>
</dbReference>
<protein>
    <submittedName>
        <fullName evidence="10">Acyl-[acyl-carrier-protein] thioesterase</fullName>
    </submittedName>
</protein>
<evidence type="ECO:0000256" key="6">
    <source>
        <dbReference type="ARBA" id="ARBA00023098"/>
    </source>
</evidence>
<dbReference type="EMBL" id="DVKT01000045">
    <property type="protein sequence ID" value="HIT39568.1"/>
    <property type="molecule type" value="Genomic_DNA"/>
</dbReference>
<reference evidence="10" key="1">
    <citation type="submission" date="2020-10" db="EMBL/GenBank/DDBJ databases">
        <authorList>
            <person name="Gilroy R."/>
        </authorList>
    </citation>
    <scope>NUCLEOTIDE SEQUENCE</scope>
    <source>
        <strain evidence="10">21143</strain>
    </source>
</reference>
<evidence type="ECO:0000256" key="4">
    <source>
        <dbReference type="ARBA" id="ARBA00022832"/>
    </source>
</evidence>